<dbReference type="EMBL" id="BTSX01000003">
    <property type="protein sequence ID" value="GMS90380.1"/>
    <property type="molecule type" value="Genomic_DNA"/>
</dbReference>
<evidence type="ECO:0000256" key="1">
    <source>
        <dbReference type="SAM" id="MobiDB-lite"/>
    </source>
</evidence>
<name>A0AAV5T4E6_9BILA</name>
<accession>A0AAV5T4E6</accession>
<dbReference type="Proteomes" id="UP001432027">
    <property type="component" value="Unassembled WGS sequence"/>
</dbReference>
<evidence type="ECO:0000313" key="2">
    <source>
        <dbReference type="EMBL" id="GMS90380.1"/>
    </source>
</evidence>
<evidence type="ECO:0000313" key="3">
    <source>
        <dbReference type="Proteomes" id="UP001432027"/>
    </source>
</evidence>
<feature type="non-terminal residue" evidence="2">
    <location>
        <position position="1"/>
    </location>
</feature>
<reference evidence="2" key="1">
    <citation type="submission" date="2023-10" db="EMBL/GenBank/DDBJ databases">
        <title>Genome assembly of Pristionchus species.</title>
        <authorList>
            <person name="Yoshida K."/>
            <person name="Sommer R.J."/>
        </authorList>
    </citation>
    <scope>NUCLEOTIDE SEQUENCE</scope>
    <source>
        <strain evidence="2">RS0144</strain>
    </source>
</reference>
<organism evidence="2 3">
    <name type="scientific">Pristionchus entomophagus</name>
    <dbReference type="NCBI Taxonomy" id="358040"/>
    <lineage>
        <taxon>Eukaryota</taxon>
        <taxon>Metazoa</taxon>
        <taxon>Ecdysozoa</taxon>
        <taxon>Nematoda</taxon>
        <taxon>Chromadorea</taxon>
        <taxon>Rhabditida</taxon>
        <taxon>Rhabditina</taxon>
        <taxon>Diplogasteromorpha</taxon>
        <taxon>Diplogasteroidea</taxon>
        <taxon>Neodiplogasteridae</taxon>
        <taxon>Pristionchus</taxon>
    </lineage>
</organism>
<feature type="compositionally biased region" description="Basic and acidic residues" evidence="1">
    <location>
        <begin position="154"/>
        <end position="167"/>
    </location>
</feature>
<gene>
    <name evidence="2" type="ORF">PENTCL1PPCAC_12555</name>
</gene>
<dbReference type="AlphaFoldDB" id="A0AAV5T4E6"/>
<keyword evidence="3" id="KW-1185">Reference proteome</keyword>
<comment type="caution">
    <text evidence="2">The sequence shown here is derived from an EMBL/GenBank/DDBJ whole genome shotgun (WGS) entry which is preliminary data.</text>
</comment>
<feature type="compositionally biased region" description="Basic and acidic residues" evidence="1">
    <location>
        <begin position="33"/>
        <end position="44"/>
    </location>
</feature>
<feature type="compositionally biased region" description="Basic residues" evidence="1">
    <location>
        <begin position="97"/>
        <end position="107"/>
    </location>
</feature>
<proteinExistence type="predicted"/>
<feature type="region of interest" description="Disordered" evidence="1">
    <location>
        <begin position="33"/>
        <end position="203"/>
    </location>
</feature>
<sequence>KGGEFAHSFTCPLALPTGALLFVLRDEVLGREDGLHDHPPDHPHVQGARRHRTLQSGSAHRGHALPLRLARHGSRDDGAGQGRGGADAPVAQEHRRGTQGRRCRIRKRGEDDGADGVDGRLRHDQRHLQGVLPREAARPHRLSGVDAAQAGAGGDRDDRRRRQDRGRPLALPLRSKINDRSQTPRRPSPAISRAGPRPMNNNYFNLPVSPSPLCI</sequence>
<protein>
    <submittedName>
        <fullName evidence="2">Uncharacterized protein</fullName>
    </submittedName>
</protein>